<evidence type="ECO:0000313" key="2">
    <source>
        <dbReference type="EMBL" id="GIJ00762.1"/>
    </source>
</evidence>
<evidence type="ECO:0000313" key="3">
    <source>
        <dbReference type="Proteomes" id="UP000652013"/>
    </source>
</evidence>
<evidence type="ECO:0000256" key="1">
    <source>
        <dbReference type="SAM" id="MobiDB-lite"/>
    </source>
</evidence>
<gene>
    <name evidence="2" type="ORF">Sya03_01140</name>
</gene>
<organism evidence="2 3">
    <name type="scientific">Spirilliplanes yamanashiensis</name>
    <dbReference type="NCBI Taxonomy" id="42233"/>
    <lineage>
        <taxon>Bacteria</taxon>
        <taxon>Bacillati</taxon>
        <taxon>Actinomycetota</taxon>
        <taxon>Actinomycetes</taxon>
        <taxon>Micromonosporales</taxon>
        <taxon>Micromonosporaceae</taxon>
        <taxon>Spirilliplanes</taxon>
    </lineage>
</organism>
<name>A0A8J4DFL8_9ACTN</name>
<sequence>MLAEEVEAGVVLDEDDAEPPLPDELDDDVEEVEEEVDDEEESDDVDVEELSDLAAGLSATAGFDEEPLRESVR</sequence>
<comment type="caution">
    <text evidence="2">The sequence shown here is derived from an EMBL/GenBank/DDBJ whole genome shotgun (WGS) entry which is preliminary data.</text>
</comment>
<proteinExistence type="predicted"/>
<dbReference type="AlphaFoldDB" id="A0A8J4DFL8"/>
<protein>
    <submittedName>
        <fullName evidence="2">Uncharacterized protein</fullName>
    </submittedName>
</protein>
<dbReference type="RefSeq" id="WP_239107045.1">
    <property type="nucleotide sequence ID" value="NZ_BAAAGJ010000024.1"/>
</dbReference>
<feature type="region of interest" description="Disordered" evidence="1">
    <location>
        <begin position="1"/>
        <end position="47"/>
    </location>
</feature>
<accession>A0A8J4DFL8</accession>
<keyword evidence="3" id="KW-1185">Reference proteome</keyword>
<dbReference type="Proteomes" id="UP000652013">
    <property type="component" value="Unassembled WGS sequence"/>
</dbReference>
<dbReference type="EMBL" id="BOOY01000001">
    <property type="protein sequence ID" value="GIJ00762.1"/>
    <property type="molecule type" value="Genomic_DNA"/>
</dbReference>
<reference evidence="2" key="1">
    <citation type="submission" date="2021-01" db="EMBL/GenBank/DDBJ databases">
        <title>Whole genome shotgun sequence of Spirilliplanes yamanashiensis NBRC 15828.</title>
        <authorList>
            <person name="Komaki H."/>
            <person name="Tamura T."/>
        </authorList>
    </citation>
    <scope>NUCLEOTIDE SEQUENCE</scope>
    <source>
        <strain evidence="2">NBRC 15828</strain>
    </source>
</reference>